<dbReference type="EMBL" id="VUAV01000107">
    <property type="protein sequence ID" value="KAA8811558.1"/>
    <property type="molecule type" value="Genomic_DNA"/>
</dbReference>
<feature type="compositionally biased region" description="Polar residues" evidence="2">
    <location>
        <begin position="53"/>
        <end position="71"/>
    </location>
</feature>
<proteinExistence type="predicted"/>
<organism evidence="4 5">
    <name type="scientific">Lactobacillus crispatus</name>
    <dbReference type="NCBI Taxonomy" id="47770"/>
    <lineage>
        <taxon>Bacteria</taxon>
        <taxon>Bacillati</taxon>
        <taxon>Bacillota</taxon>
        <taxon>Bacilli</taxon>
        <taxon>Lactobacillales</taxon>
        <taxon>Lactobacillaceae</taxon>
        <taxon>Lactobacillus</taxon>
    </lineage>
</organism>
<dbReference type="NCBIfam" id="TIGR01168">
    <property type="entry name" value="YSIRK_signal"/>
    <property type="match status" value="1"/>
</dbReference>
<dbReference type="InterPro" id="IPR005877">
    <property type="entry name" value="YSIRK_signal_dom"/>
</dbReference>
<comment type="caution">
    <text evidence="4">The sequence shown here is derived from an EMBL/GenBank/DDBJ whole genome shotgun (WGS) entry which is preliminary data.</text>
</comment>
<evidence type="ECO:0000256" key="1">
    <source>
        <dbReference type="ARBA" id="ARBA00022729"/>
    </source>
</evidence>
<accession>A0A5M9Z310</accession>
<feature type="domain" description="YSIRK Gram-positive signal peptide" evidence="3">
    <location>
        <begin position="17"/>
        <end position="40"/>
    </location>
</feature>
<gene>
    <name evidence="4" type="ORF">F1C09_09905</name>
</gene>
<evidence type="ECO:0000259" key="3">
    <source>
        <dbReference type="Pfam" id="PF04650"/>
    </source>
</evidence>
<dbReference type="RefSeq" id="WP_054833058.1">
    <property type="nucleotide sequence ID" value="NZ_CP072197.1"/>
</dbReference>
<sequence length="131" mass="13728">MVGKNNKFLKENKNNQRFLRFSLRKLSVGVVSVAIAAGFYIGGSQSVLADTTSNDNLAENTDKNTVNPQNLSTSADPSAVASAADMPLTAQLRKRSAAPVKSAAPAAEKQKTAPLNVADAKPASNTADLQQ</sequence>
<evidence type="ECO:0000313" key="5">
    <source>
        <dbReference type="Proteomes" id="UP000324504"/>
    </source>
</evidence>
<feature type="compositionally biased region" description="Low complexity" evidence="2">
    <location>
        <begin position="97"/>
        <end position="107"/>
    </location>
</feature>
<keyword evidence="1" id="KW-0732">Signal</keyword>
<dbReference type="AlphaFoldDB" id="A0A5M9Z310"/>
<evidence type="ECO:0000256" key="2">
    <source>
        <dbReference type="SAM" id="MobiDB-lite"/>
    </source>
</evidence>
<feature type="region of interest" description="Disordered" evidence="2">
    <location>
        <begin position="53"/>
        <end position="131"/>
    </location>
</feature>
<dbReference type="Pfam" id="PF04650">
    <property type="entry name" value="YSIRK_signal"/>
    <property type="match status" value="1"/>
</dbReference>
<protein>
    <submittedName>
        <fullName evidence="4">YSIRK-type signal peptide-containing protein</fullName>
    </submittedName>
</protein>
<reference evidence="4 5" key="1">
    <citation type="submission" date="2019-09" db="EMBL/GenBank/DDBJ databases">
        <title>Comparative analysis of L. crispatus genomes revealed niche specific adaptation to different host and body sites.</title>
        <authorList>
            <person name="Pan M."/>
            <person name="Hidalgo-Cantabrana C."/>
            <person name="Barrangou R."/>
        </authorList>
    </citation>
    <scope>NUCLEOTIDE SEQUENCE [LARGE SCALE GENOMIC DNA]</scope>
    <source>
        <strain evidence="4 5">NCK2488</strain>
    </source>
</reference>
<evidence type="ECO:0000313" key="4">
    <source>
        <dbReference type="EMBL" id="KAA8811558.1"/>
    </source>
</evidence>
<dbReference type="Proteomes" id="UP000324504">
    <property type="component" value="Unassembled WGS sequence"/>
</dbReference>
<name>A0A5M9Z310_9LACO</name>
<feature type="compositionally biased region" description="Low complexity" evidence="2">
    <location>
        <begin position="72"/>
        <end position="84"/>
    </location>
</feature>